<evidence type="ECO:0000313" key="2">
    <source>
        <dbReference type="EMBL" id="MDR6555441.1"/>
    </source>
</evidence>
<accession>A0ABU1P7Z2</accession>
<dbReference type="RefSeq" id="WP_310502775.1">
    <property type="nucleotide sequence ID" value="NZ_JAVDSB010000030.1"/>
</dbReference>
<organism evidence="2 3">
    <name type="scientific">Paenibacillus qinlingensis</name>
    <dbReference type="NCBI Taxonomy" id="1837343"/>
    <lineage>
        <taxon>Bacteria</taxon>
        <taxon>Bacillati</taxon>
        <taxon>Bacillota</taxon>
        <taxon>Bacilli</taxon>
        <taxon>Bacillales</taxon>
        <taxon>Paenibacillaceae</taxon>
        <taxon>Paenibacillus</taxon>
    </lineage>
</organism>
<dbReference type="Proteomes" id="UP001267290">
    <property type="component" value="Unassembled WGS sequence"/>
</dbReference>
<evidence type="ECO:0000256" key="1">
    <source>
        <dbReference type="SAM" id="MobiDB-lite"/>
    </source>
</evidence>
<protein>
    <submittedName>
        <fullName evidence="2">Uncharacterized protein</fullName>
    </submittedName>
</protein>
<dbReference type="EMBL" id="JAVDSB010000030">
    <property type="protein sequence ID" value="MDR6555441.1"/>
    <property type="molecule type" value="Genomic_DNA"/>
</dbReference>
<sequence length="296" mass="33994">MTRDEYQAAKAAGQTGMIPQETDAAPQQEQQVIEQEEHIEYEPLGNGLDEPYPQEDEKETPIGNGYDDVPAEQKTAFQKALEREQKKIREKAEKEVRESVEREYSSYKKAFDELGTTPDQLLEAAQRSREEQQAKEIGYANGWDEDQTKWYLENQRKDRELQDLKISVKINDMADSPEYTGIKAMKPQLTAFMRENPRMSVEQAYWALGGKARIEQASREAEQRAIAKRSEQKRTVVSDANVVTQPGVQLTSQDARDAKRLNMSEAQAKNLLKADQQGAFKSLKEFREWKSKQKAR</sequence>
<proteinExistence type="predicted"/>
<keyword evidence="3" id="KW-1185">Reference proteome</keyword>
<comment type="caution">
    <text evidence="2">The sequence shown here is derived from an EMBL/GenBank/DDBJ whole genome shotgun (WGS) entry which is preliminary data.</text>
</comment>
<reference evidence="2 3" key="1">
    <citation type="submission" date="2023-07" db="EMBL/GenBank/DDBJ databases">
        <title>Sorghum-associated microbial communities from plants grown in Nebraska, USA.</title>
        <authorList>
            <person name="Schachtman D."/>
        </authorList>
    </citation>
    <scope>NUCLEOTIDE SEQUENCE [LARGE SCALE GENOMIC DNA]</scope>
    <source>
        <strain evidence="2 3">CC258</strain>
    </source>
</reference>
<name>A0ABU1P7Z2_9BACL</name>
<evidence type="ECO:0000313" key="3">
    <source>
        <dbReference type="Proteomes" id="UP001267290"/>
    </source>
</evidence>
<gene>
    <name evidence="2" type="ORF">J2736_006703</name>
</gene>
<feature type="region of interest" description="Disordered" evidence="1">
    <location>
        <begin position="1"/>
        <end position="73"/>
    </location>
</feature>